<reference evidence="1 2" key="1">
    <citation type="journal article" date="2021" name="Hortic Res">
        <title>High-quality reference genome and annotation aids understanding of berry development for evergreen blueberry (Vaccinium darrowii).</title>
        <authorList>
            <person name="Yu J."/>
            <person name="Hulse-Kemp A.M."/>
            <person name="Babiker E."/>
            <person name="Staton M."/>
        </authorList>
    </citation>
    <scope>NUCLEOTIDE SEQUENCE [LARGE SCALE GENOMIC DNA]</scope>
    <source>
        <strain evidence="2">cv. NJ 8807/NJ 8810</strain>
        <tissue evidence="1">Young leaf</tissue>
    </source>
</reference>
<evidence type="ECO:0000313" key="2">
    <source>
        <dbReference type="Proteomes" id="UP000828048"/>
    </source>
</evidence>
<accession>A0ACB7Y4J0</accession>
<keyword evidence="2" id="KW-1185">Reference proteome</keyword>
<protein>
    <submittedName>
        <fullName evidence="1">Uncharacterized protein</fullName>
    </submittedName>
</protein>
<name>A0ACB7Y4J0_9ERIC</name>
<dbReference type="EMBL" id="CM037157">
    <property type="protein sequence ID" value="KAH7848375.1"/>
    <property type="molecule type" value="Genomic_DNA"/>
</dbReference>
<evidence type="ECO:0000313" key="1">
    <source>
        <dbReference type="EMBL" id="KAH7848375.1"/>
    </source>
</evidence>
<sequence>MERSVDYCTQLASQLMLKNVKKSKKNNLVVSPVSLKVVLNMLAAGLKGSTLEYMLGFLRSYNIEELNSKSSRMVAVAADVGSTNNGDDEELRYEINAWAEAISRGLIKNLLEPGSPSPDTELFLANGLYFKGTWEHDYRFDANRTEKRDFYLLNREIVSVSFMTSQNMYSCRSFDSFKVLKIPYANGKCKRRFSMYFFLPNEIDGLQNLLEKLIISSPEMYFNLREVQLDKFWILKFKFPYTFDVSKGTTDTGTTLSFMKNPEDLSEMMHIPEGAPIDGSKIIQKACIEVDEKGTEAAAITYEILEGACLYDGEPEPLISFVANHLFVFMIREENSGLIFLTAVVLDPSRSN</sequence>
<dbReference type="Proteomes" id="UP000828048">
    <property type="component" value="Chromosome 7"/>
</dbReference>
<organism evidence="1 2">
    <name type="scientific">Vaccinium darrowii</name>
    <dbReference type="NCBI Taxonomy" id="229202"/>
    <lineage>
        <taxon>Eukaryota</taxon>
        <taxon>Viridiplantae</taxon>
        <taxon>Streptophyta</taxon>
        <taxon>Embryophyta</taxon>
        <taxon>Tracheophyta</taxon>
        <taxon>Spermatophyta</taxon>
        <taxon>Magnoliopsida</taxon>
        <taxon>eudicotyledons</taxon>
        <taxon>Gunneridae</taxon>
        <taxon>Pentapetalae</taxon>
        <taxon>asterids</taxon>
        <taxon>Ericales</taxon>
        <taxon>Ericaceae</taxon>
        <taxon>Vaccinioideae</taxon>
        <taxon>Vaccinieae</taxon>
        <taxon>Vaccinium</taxon>
    </lineage>
</organism>
<comment type="caution">
    <text evidence="1">The sequence shown here is derived from an EMBL/GenBank/DDBJ whole genome shotgun (WGS) entry which is preliminary data.</text>
</comment>
<proteinExistence type="predicted"/>
<gene>
    <name evidence="1" type="ORF">Vadar_002068</name>
</gene>